<dbReference type="InterPro" id="IPR019683">
    <property type="entry name" value="SirA"/>
</dbReference>
<evidence type="ECO:0000313" key="1">
    <source>
        <dbReference type="EMBL" id="MUK90736.1"/>
    </source>
</evidence>
<dbReference type="Gene3D" id="3.30.310.250">
    <property type="entry name" value="Sporulation inhibitor of replication protein SirA"/>
    <property type="match status" value="1"/>
</dbReference>
<sequence length="164" mass="19761">MKAYNRVNRGGVVLKEFSIYWIKEEFASHYFYKSDILYRFIKSYQKEDRRDLSLQFDYITNNFPSQAIISNMKWYLTNHATYQIDGNEIKIQEQSNNITLHIHEKHIKFRCESLQDAEKLLFPVLRLIYPFLFIVDDHLYNFGWISPVTISMMHHGQQVLYSYG</sequence>
<dbReference type="Pfam" id="PF10747">
    <property type="entry name" value="SirA"/>
    <property type="match status" value="1"/>
</dbReference>
<dbReference type="AlphaFoldDB" id="A0A6N8FP93"/>
<dbReference type="EMBL" id="WOCA01000029">
    <property type="protein sequence ID" value="MUK90736.1"/>
    <property type="molecule type" value="Genomic_DNA"/>
</dbReference>
<organism evidence="1 2">
    <name type="scientific">Ornithinibacillus caprae</name>
    <dbReference type="NCBI Taxonomy" id="2678566"/>
    <lineage>
        <taxon>Bacteria</taxon>
        <taxon>Bacillati</taxon>
        <taxon>Bacillota</taxon>
        <taxon>Bacilli</taxon>
        <taxon>Bacillales</taxon>
        <taxon>Bacillaceae</taxon>
        <taxon>Ornithinibacillus</taxon>
    </lineage>
</organism>
<accession>A0A6N8FP93</accession>
<dbReference type="InterPro" id="IPR038449">
    <property type="entry name" value="SirA_sf"/>
</dbReference>
<proteinExistence type="predicted"/>
<keyword evidence="2" id="KW-1185">Reference proteome</keyword>
<reference evidence="1 2" key="1">
    <citation type="submission" date="2019-11" db="EMBL/GenBank/DDBJ databases">
        <authorList>
            <person name="Li X."/>
        </authorList>
    </citation>
    <scope>NUCLEOTIDE SEQUENCE [LARGE SCALE GENOMIC DNA]</scope>
    <source>
        <strain evidence="1 2">L9</strain>
    </source>
</reference>
<evidence type="ECO:0000313" key="2">
    <source>
        <dbReference type="Proteomes" id="UP000469125"/>
    </source>
</evidence>
<protein>
    <submittedName>
        <fullName evidence="1">Sporulation inhibitor of replication protein SirA</fullName>
    </submittedName>
</protein>
<gene>
    <name evidence="1" type="primary">sirA</name>
    <name evidence="1" type="ORF">GMD78_20480</name>
</gene>
<dbReference type="Proteomes" id="UP000469125">
    <property type="component" value="Unassembled WGS sequence"/>
</dbReference>
<comment type="caution">
    <text evidence="1">The sequence shown here is derived from an EMBL/GenBank/DDBJ whole genome shotgun (WGS) entry which is preliminary data.</text>
</comment>
<name>A0A6N8FP93_9BACI</name>